<organism evidence="1 2">
    <name type="scientific">Neokomagataea tanensis NBRC 106556</name>
    <dbReference type="NCBI Taxonomy" id="1223519"/>
    <lineage>
        <taxon>Bacteria</taxon>
        <taxon>Pseudomonadati</taxon>
        <taxon>Pseudomonadota</taxon>
        <taxon>Alphaproteobacteria</taxon>
        <taxon>Acetobacterales</taxon>
        <taxon>Acetobacteraceae</taxon>
        <taxon>Neokomagataea</taxon>
    </lineage>
</organism>
<gene>
    <name evidence="1" type="ORF">AA106556_1425</name>
</gene>
<evidence type="ECO:0000313" key="2">
    <source>
        <dbReference type="Proteomes" id="UP001062443"/>
    </source>
</evidence>
<reference evidence="1" key="1">
    <citation type="submission" date="2013-04" db="EMBL/GenBank/DDBJ databases">
        <title>The genome sequencing project of 58 acetic acid bacteria.</title>
        <authorList>
            <person name="Okamoto-Kainuma A."/>
            <person name="Ishikawa M."/>
            <person name="Umino S."/>
            <person name="Koizumi Y."/>
            <person name="Shiwa Y."/>
            <person name="Yoshikawa H."/>
            <person name="Matsutani M."/>
            <person name="Matsushita K."/>
        </authorList>
    </citation>
    <scope>NUCLEOTIDE SEQUENCE</scope>
    <source>
        <strain evidence="1">NBRC 106556</strain>
    </source>
</reference>
<dbReference type="Proteomes" id="UP001062443">
    <property type="component" value="Unassembled WGS sequence"/>
</dbReference>
<comment type="caution">
    <text evidence="1">The sequence shown here is derived from an EMBL/GenBank/DDBJ whole genome shotgun (WGS) entry which is preliminary data.</text>
</comment>
<protein>
    <submittedName>
        <fullName evidence="1">Uncharacterized protein</fullName>
    </submittedName>
</protein>
<accession>A0ABQ0QJV5</accession>
<keyword evidence="2" id="KW-1185">Reference proteome</keyword>
<proteinExistence type="predicted"/>
<dbReference type="EMBL" id="BAQB01000020">
    <property type="protein sequence ID" value="GBR47358.1"/>
    <property type="molecule type" value="Genomic_DNA"/>
</dbReference>
<evidence type="ECO:0000313" key="1">
    <source>
        <dbReference type="EMBL" id="GBR47358.1"/>
    </source>
</evidence>
<sequence length="50" mass="5658">MLYPEMMFPLLSAIDKNPFLPTVTLMVCVSSAKVIKESLFIFNPVIEIPE</sequence>
<name>A0ABQ0QJV5_9PROT</name>